<evidence type="ECO:0000256" key="1">
    <source>
        <dbReference type="ARBA" id="ARBA00004395"/>
    </source>
</evidence>
<dbReference type="GO" id="GO:0000139">
    <property type="term" value="C:Golgi membrane"/>
    <property type="evidence" value="ECO:0007669"/>
    <property type="project" value="UniProtKB-SubCell"/>
</dbReference>
<dbReference type="InterPro" id="IPR048485">
    <property type="entry name" value="COG5_helical"/>
</dbReference>
<keyword evidence="3" id="KW-0333">Golgi apparatus</keyword>
<dbReference type="EMBL" id="JANBUL010000103">
    <property type="protein sequence ID" value="KAJ2781469.1"/>
    <property type="molecule type" value="Genomic_DNA"/>
</dbReference>
<organism evidence="7 8">
    <name type="scientific">Coemansia javaensis</name>
    <dbReference type="NCBI Taxonomy" id="2761396"/>
    <lineage>
        <taxon>Eukaryota</taxon>
        <taxon>Fungi</taxon>
        <taxon>Fungi incertae sedis</taxon>
        <taxon>Zoopagomycota</taxon>
        <taxon>Kickxellomycotina</taxon>
        <taxon>Kickxellomycetes</taxon>
        <taxon>Kickxellales</taxon>
        <taxon>Kickxellaceae</taxon>
        <taxon>Coemansia</taxon>
    </lineage>
</organism>
<dbReference type="GO" id="GO:0006891">
    <property type="term" value="P:intra-Golgi vesicle-mediated transport"/>
    <property type="evidence" value="ECO:0007669"/>
    <property type="project" value="InterPro"/>
</dbReference>
<proteinExistence type="predicted"/>
<name>A0A9W8HH70_9FUNG</name>
<dbReference type="GO" id="GO:0017119">
    <property type="term" value="C:Golgi transport complex"/>
    <property type="evidence" value="ECO:0007669"/>
    <property type="project" value="InterPro"/>
</dbReference>
<dbReference type="AlphaFoldDB" id="A0A9W8HH70"/>
<dbReference type="InterPro" id="IPR019465">
    <property type="entry name" value="Cog5"/>
</dbReference>
<evidence type="ECO:0000256" key="2">
    <source>
        <dbReference type="ARBA" id="ARBA00020974"/>
    </source>
</evidence>
<dbReference type="Proteomes" id="UP001140217">
    <property type="component" value="Unassembled WGS sequence"/>
</dbReference>
<keyword evidence="8" id="KW-1185">Reference proteome</keyword>
<comment type="subcellular location">
    <subcellularLocation>
        <location evidence="1">Golgi apparatus membrane</location>
        <topology evidence="1">Peripheral membrane protein</topology>
    </subcellularLocation>
</comment>
<evidence type="ECO:0000313" key="7">
    <source>
        <dbReference type="EMBL" id="KAJ2781469.1"/>
    </source>
</evidence>
<evidence type="ECO:0000259" key="6">
    <source>
        <dbReference type="Pfam" id="PF20649"/>
    </source>
</evidence>
<protein>
    <recommendedName>
        <fullName evidence="2">Conserved oligomeric Golgi complex subunit 5</fullName>
    </recommendedName>
</protein>
<dbReference type="PANTHER" id="PTHR13228">
    <property type="entry name" value="CONSERVED OLIGOMERIC GOLGI COMPLEX COMPONENT 5"/>
    <property type="match status" value="1"/>
</dbReference>
<dbReference type="Pfam" id="PF10392">
    <property type="entry name" value="COG5_N"/>
    <property type="match status" value="1"/>
</dbReference>
<evidence type="ECO:0000259" key="5">
    <source>
        <dbReference type="Pfam" id="PF10392"/>
    </source>
</evidence>
<gene>
    <name evidence="7" type="primary">COG5</name>
    <name evidence="7" type="ORF">H4R18_002843</name>
</gene>
<dbReference type="PANTHER" id="PTHR13228:SF3">
    <property type="entry name" value="CONSERVED OLIGOMERIC GOLGI COMPLEX SUBUNIT 5"/>
    <property type="match status" value="1"/>
</dbReference>
<evidence type="ECO:0000256" key="3">
    <source>
        <dbReference type="ARBA" id="ARBA00023034"/>
    </source>
</evidence>
<accession>A0A9W8HH70</accession>
<dbReference type="Pfam" id="PF20649">
    <property type="entry name" value="COG5_C"/>
    <property type="match status" value="1"/>
</dbReference>
<reference evidence="7" key="1">
    <citation type="submission" date="2022-07" db="EMBL/GenBank/DDBJ databases">
        <title>Phylogenomic reconstructions and comparative analyses of Kickxellomycotina fungi.</title>
        <authorList>
            <person name="Reynolds N.K."/>
            <person name="Stajich J.E."/>
            <person name="Barry K."/>
            <person name="Grigoriev I.V."/>
            <person name="Crous P."/>
            <person name="Smith M.E."/>
        </authorList>
    </citation>
    <scope>NUCLEOTIDE SEQUENCE</scope>
    <source>
        <strain evidence="7">NBRC 105414</strain>
    </source>
</reference>
<feature type="domain" description="Conserved oligomeric Golgi complex subunit 5 helical" evidence="6">
    <location>
        <begin position="191"/>
        <end position="411"/>
    </location>
</feature>
<dbReference type="OrthoDB" id="18786at2759"/>
<comment type="caution">
    <text evidence="7">The sequence shown here is derived from an EMBL/GenBank/DDBJ whole genome shotgun (WGS) entry which is preliminary data.</text>
</comment>
<evidence type="ECO:0000256" key="4">
    <source>
        <dbReference type="ARBA" id="ARBA00023136"/>
    </source>
</evidence>
<dbReference type="InterPro" id="IPR049176">
    <property type="entry name" value="COG5_N"/>
</dbReference>
<feature type="domain" description="Conserved oligomeric Golgi complex subunit 5 N-terminal" evidence="5">
    <location>
        <begin position="18"/>
        <end position="147"/>
    </location>
</feature>
<sequence length="925" mass="99320">MDSEADGEARSFESSYAEFLAPGFDAAQYAQNAVKGESSSGQADRIAQLMAALSGRAESLDDLMQRTIVASHEDLLSQIVGIKTLDVSLGQVEEQVREIKSYMHGLRTKIRVPYEQSRVYANQSSNLHAAIQSVRGTSKFIQLVRRLRTLMPDSAVRPLGDGQSPGDAQPDFALAALTLLDIDRLVSGSDLAGIRLVDEAMERVVSRRRELTVGVAEELIESGMRRQHQSDISSGMQVLFNLGVLPALVAKRVRGYTVSWAAFVSGKLNPKAISACVREHNARSTAIDGSDMVGIDSVLWSRLEALVDELLARGLELRALERVLARKRDVLPRFDASGGALDGQRADWGAGAAAGVSFLDLTVSEIGDRVLAFWWGTAVNALAAEAAAACAESGVIRQILTNSYPRLVQLFLPKLEHILSPRLGGVVSVGGSATQDSPLHRQAAQRQSPNVSYSDPGLRVLWDQLLARFESEYVAKATSRIEEAVARCYPPAPPPGLLDAQESWSHRGAQAERASDMERMTAVSIVPNRKLVVGVVRSISTELEMAKSDPRLWSAVAGAAAGVAASFADITQGKVASITVNPSVLDPGKWPAHPLTKSYVGLVNTVEELRKRIEELWASEAATHMPQRLPESSLAAASGSNGGPKAACRDTMDGCLDRLSSFVEDHVSALFRAADTAIAGSIADGDTSSGTQAMQWLQTQVLEPLEVECQERVRAMVDRYLGLYVCALCLAYPLTEDEKLRLTGEVTQFEFACSQVLAAAGPGARSREGLALDGLGRSYQALRLMRPLLFMSAAELAAALGQSDGVWQQVPLLDLLDHAVCRIATEVRGRERLPFELLGCTQRQWIACVSVATGRGAAGETDVDICYNRSMRSAWGDGVDVRGSCSAVLCESLDKLSACIQPDTGGEGLGELADAARRALSAIDA</sequence>
<keyword evidence="4" id="KW-0472">Membrane</keyword>
<evidence type="ECO:0000313" key="8">
    <source>
        <dbReference type="Proteomes" id="UP001140217"/>
    </source>
</evidence>